<sequence length="146" mass="16356">MCVWFKFKDIFSDGIVSKQQLNSPPPPYMLRYPRDRVLRRPTRYAISTITISKMSAQPTAIGTMSGVSIASQSLAIENLALCLLWNASNCSLDTATVDWGPVVGSSTVVRLSSWTRLQWYDISSGVLNRVWLLTRVRVWLALAFGN</sequence>
<name>A0A8D8F9I5_CULPI</name>
<organism evidence="1">
    <name type="scientific">Culex pipiens</name>
    <name type="common">House mosquito</name>
    <dbReference type="NCBI Taxonomy" id="7175"/>
    <lineage>
        <taxon>Eukaryota</taxon>
        <taxon>Metazoa</taxon>
        <taxon>Ecdysozoa</taxon>
        <taxon>Arthropoda</taxon>
        <taxon>Hexapoda</taxon>
        <taxon>Insecta</taxon>
        <taxon>Pterygota</taxon>
        <taxon>Neoptera</taxon>
        <taxon>Endopterygota</taxon>
        <taxon>Diptera</taxon>
        <taxon>Nematocera</taxon>
        <taxon>Culicoidea</taxon>
        <taxon>Culicidae</taxon>
        <taxon>Culicinae</taxon>
        <taxon>Culicini</taxon>
        <taxon>Culex</taxon>
        <taxon>Culex</taxon>
    </lineage>
</organism>
<dbReference type="EMBL" id="HBUE01047872">
    <property type="protein sequence ID" value="CAG6463376.1"/>
    <property type="molecule type" value="Transcribed_RNA"/>
</dbReference>
<accession>A0A8D8F9I5</accession>
<reference evidence="1" key="1">
    <citation type="submission" date="2021-05" db="EMBL/GenBank/DDBJ databases">
        <authorList>
            <person name="Alioto T."/>
            <person name="Alioto T."/>
            <person name="Gomez Garrido J."/>
        </authorList>
    </citation>
    <scope>NUCLEOTIDE SEQUENCE</scope>
</reference>
<dbReference type="AlphaFoldDB" id="A0A8D8F9I5"/>
<evidence type="ECO:0000313" key="1">
    <source>
        <dbReference type="EMBL" id="CAG6463376.1"/>
    </source>
</evidence>
<proteinExistence type="predicted"/>
<protein>
    <submittedName>
        <fullName evidence="1">(northern house mosquito) hypothetical protein</fullName>
    </submittedName>
</protein>